<comment type="caution">
    <text evidence="6">The sequence shown here is derived from an EMBL/GenBank/DDBJ whole genome shotgun (WGS) entry which is preliminary data.</text>
</comment>
<name>A0AAD7E501_9AGAR</name>
<feature type="compositionally biased region" description="Low complexity" evidence="3">
    <location>
        <begin position="22"/>
        <end position="32"/>
    </location>
</feature>
<comment type="subcellular location">
    <subcellularLocation>
        <location evidence="1">Nucleus</location>
    </subcellularLocation>
</comment>
<dbReference type="SUPFAM" id="SSF50729">
    <property type="entry name" value="PH domain-like"/>
    <property type="match status" value="1"/>
</dbReference>
<dbReference type="SUPFAM" id="SSF48371">
    <property type="entry name" value="ARM repeat"/>
    <property type="match status" value="1"/>
</dbReference>
<dbReference type="Proteomes" id="UP001219525">
    <property type="component" value="Unassembled WGS sequence"/>
</dbReference>
<feature type="compositionally biased region" description="Basic and acidic residues" evidence="3">
    <location>
        <begin position="1037"/>
        <end position="1050"/>
    </location>
</feature>
<feature type="region of interest" description="Disordered" evidence="3">
    <location>
        <begin position="1084"/>
        <end position="1108"/>
    </location>
</feature>
<dbReference type="InterPro" id="IPR051137">
    <property type="entry name" value="PP4R3-like"/>
</dbReference>
<dbReference type="Pfam" id="PF22972">
    <property type="entry name" value="EVH1_PP4R3"/>
    <property type="match status" value="1"/>
</dbReference>
<dbReference type="InterPro" id="IPR011993">
    <property type="entry name" value="PH-like_dom_sf"/>
</dbReference>
<feature type="domain" description="Serine/threonine-protein phosphatase 4 regulatory subunit 3-like central" evidence="4">
    <location>
        <begin position="256"/>
        <end position="834"/>
    </location>
</feature>
<dbReference type="InterPro" id="IPR016024">
    <property type="entry name" value="ARM-type_fold"/>
</dbReference>
<evidence type="ECO:0000259" key="5">
    <source>
        <dbReference type="Pfam" id="PF22972"/>
    </source>
</evidence>
<feature type="region of interest" description="Disordered" evidence="3">
    <location>
        <begin position="1"/>
        <end position="55"/>
    </location>
</feature>
<keyword evidence="7" id="KW-1185">Reference proteome</keyword>
<dbReference type="GO" id="GO:0006974">
    <property type="term" value="P:DNA damage response"/>
    <property type="evidence" value="ECO:0007669"/>
    <property type="project" value="TreeGrafter"/>
</dbReference>
<dbReference type="GO" id="GO:0030289">
    <property type="term" value="C:protein phosphatase 4 complex"/>
    <property type="evidence" value="ECO:0007669"/>
    <property type="project" value="TreeGrafter"/>
</dbReference>
<dbReference type="EMBL" id="JARJCW010000002">
    <property type="protein sequence ID" value="KAJ7228197.1"/>
    <property type="molecule type" value="Genomic_DNA"/>
</dbReference>
<accession>A0AAD7E501</accession>
<sequence>MDGQEPIPQKEPEEVLGAGLVDSDPSADTLPSSSPPPPETDEDNPAVVPSSTISQQEPLDGLVAHDDKDPPTVHISELVRTDADDSMLLDVDAAEGQADDGQEWVVDGPDHDMKRVKVYELVGQRWVDQGTAFCFGQYQEDTEQSHLIARSERNYADIILSTPIRATDVYQRQQDTLIVWTEPNGADYALSFQDPEGCLEVWNFICEVQHHMTNGNRNNSVDASPNIGPEPLITSAHIQRSGGQLPPPKLEIVSDIDRAIKGLSRQGPIKERLCEYIMHTDYFKGLIKVFYDAEDLESIESLHALCSLTQTILMLNDHSLYEYILADDLFPGVVGMLEYDPEFPTHKASYREFLAQTTRFHDPIPIEDVTIQRKIHHTYRLQFLKDVVFARALDDSTFNVLNSCIIFNQIDIIGHIQADHSFLREVVKLYVDEEVLASAAPRKVTPQMNGKGPTDAEQELPPNELPSTNGIGPTPVVRRSSVYAFAPPPELSEDDIRLRRQVIYLVQHLCAMGKNVQLPARLQLFRLLVDRGVLFGVQWALGLSERDPTTRAVLSAGGEVLAALLDHDGYGVRSHVLKQVVAIEKERSAGKRGADKAETLAELLCGLVACSQNLAVQSQMGDAMKVLMDIPPPGEIGPPMPPSEASPQAVGIRNTRKDEPGTERFMDYFYRDCVNILFKPMMELPEWKLSTDPILSLTREETNRFTYLCDLLYNFISGHNFRGYFYVASSQILSRVPTLFKARDKHLQHAAFRIFRLLLKLNNGNMHTLVMKHDVLKPILDLTLRESRRDNLLSCSCHEYFDFMRRENAKDLIKFCMTHHEEDIRKLAETPLGKERFLMFIRRWEINNEPPPPEHKPEKPPDTRWPGQVRALDAEEEDYFNAEDEDDYIPPISQQQWVRSLGAGAGAGRGSSPLPTLKRKRGRIGAMSGTLGAFQPTVTTLRATSPSLGQLMDYGDEDDDAAADLLTGSPSVVSEPGARTAAASSNGPPPKRAAGDDNEEDNILEALVRTKAPPGPPRSGEKRRRRDGDDDDDDEMLERLAKAKKPDLGTHKGAAGVLAAAARAAKSGDDPPLKKLKLKFGLGSSMLASSPTTPSPKSKNGAKDGDTG</sequence>
<feature type="region of interest" description="Disordered" evidence="3">
    <location>
        <begin position="949"/>
        <end position="1052"/>
    </location>
</feature>
<evidence type="ECO:0000256" key="2">
    <source>
        <dbReference type="ARBA" id="ARBA00023242"/>
    </source>
</evidence>
<evidence type="ECO:0000256" key="3">
    <source>
        <dbReference type="SAM" id="MobiDB-lite"/>
    </source>
</evidence>
<keyword evidence="2" id="KW-0539">Nucleus</keyword>
<gene>
    <name evidence="6" type="ORF">GGX14DRAFT_486568</name>
</gene>
<evidence type="ECO:0000313" key="7">
    <source>
        <dbReference type="Proteomes" id="UP001219525"/>
    </source>
</evidence>
<organism evidence="6 7">
    <name type="scientific">Mycena pura</name>
    <dbReference type="NCBI Taxonomy" id="153505"/>
    <lineage>
        <taxon>Eukaryota</taxon>
        <taxon>Fungi</taxon>
        <taxon>Dikarya</taxon>
        <taxon>Basidiomycota</taxon>
        <taxon>Agaricomycotina</taxon>
        <taxon>Agaricomycetes</taxon>
        <taxon>Agaricomycetidae</taxon>
        <taxon>Agaricales</taxon>
        <taxon>Marasmiineae</taxon>
        <taxon>Mycenaceae</taxon>
        <taxon>Mycena</taxon>
    </lineage>
</organism>
<proteinExistence type="predicted"/>
<evidence type="ECO:0000259" key="4">
    <source>
        <dbReference type="Pfam" id="PF04802"/>
    </source>
</evidence>
<reference evidence="6" key="1">
    <citation type="submission" date="2023-03" db="EMBL/GenBank/DDBJ databases">
        <title>Massive genome expansion in bonnet fungi (Mycena s.s.) driven by repeated elements and novel gene families across ecological guilds.</title>
        <authorList>
            <consortium name="Lawrence Berkeley National Laboratory"/>
            <person name="Harder C.B."/>
            <person name="Miyauchi S."/>
            <person name="Viragh M."/>
            <person name="Kuo A."/>
            <person name="Thoen E."/>
            <person name="Andreopoulos B."/>
            <person name="Lu D."/>
            <person name="Skrede I."/>
            <person name="Drula E."/>
            <person name="Henrissat B."/>
            <person name="Morin E."/>
            <person name="Kohler A."/>
            <person name="Barry K."/>
            <person name="LaButti K."/>
            <person name="Morin E."/>
            <person name="Salamov A."/>
            <person name="Lipzen A."/>
            <person name="Mereny Z."/>
            <person name="Hegedus B."/>
            <person name="Baldrian P."/>
            <person name="Stursova M."/>
            <person name="Weitz H."/>
            <person name="Taylor A."/>
            <person name="Grigoriev I.V."/>
            <person name="Nagy L.G."/>
            <person name="Martin F."/>
            <person name="Kauserud H."/>
        </authorList>
    </citation>
    <scope>NUCLEOTIDE SEQUENCE</scope>
    <source>
        <strain evidence="6">9144</strain>
    </source>
</reference>
<dbReference type="InterPro" id="IPR055236">
    <property type="entry name" value="EVH1_PP4R3"/>
</dbReference>
<dbReference type="GO" id="GO:0072542">
    <property type="term" value="F:protein phosphatase activator activity"/>
    <property type="evidence" value="ECO:0007669"/>
    <property type="project" value="TreeGrafter"/>
</dbReference>
<feature type="compositionally biased region" description="Low complexity" evidence="3">
    <location>
        <begin position="1084"/>
        <end position="1099"/>
    </location>
</feature>
<dbReference type="PANTHER" id="PTHR23318:SF0">
    <property type="entry name" value="SERINE_THREONINE-PROTEIN PHOSPHATASE 4 REGULATORY SUBUNIT 3"/>
    <property type="match status" value="1"/>
</dbReference>
<evidence type="ECO:0000313" key="6">
    <source>
        <dbReference type="EMBL" id="KAJ7228197.1"/>
    </source>
</evidence>
<dbReference type="PANTHER" id="PTHR23318">
    <property type="entry name" value="ATP SYNTHASE GAMMA-RELATED"/>
    <property type="match status" value="1"/>
</dbReference>
<feature type="domain" description="PP4R3 EVH1-like" evidence="5">
    <location>
        <begin position="114"/>
        <end position="212"/>
    </location>
</feature>
<dbReference type="GO" id="GO:0005654">
    <property type="term" value="C:nucleoplasm"/>
    <property type="evidence" value="ECO:0007669"/>
    <property type="project" value="TreeGrafter"/>
</dbReference>
<evidence type="ECO:0000256" key="1">
    <source>
        <dbReference type="ARBA" id="ARBA00004123"/>
    </source>
</evidence>
<dbReference type="Pfam" id="PF04802">
    <property type="entry name" value="PP4R3"/>
    <property type="match status" value="1"/>
</dbReference>
<dbReference type="InterPro" id="IPR006887">
    <property type="entry name" value="P4R3-like_central_dom"/>
</dbReference>
<protein>
    <submittedName>
        <fullName evidence="6">Component of IIS longevity pathway SMK-1-domain-containing protein</fullName>
    </submittedName>
</protein>
<dbReference type="AlphaFoldDB" id="A0AAD7E501"/>
<dbReference type="Gene3D" id="2.30.29.30">
    <property type="entry name" value="Pleckstrin-homology domain (PH domain)/Phosphotyrosine-binding domain (PTB)"/>
    <property type="match status" value="1"/>
</dbReference>
<feature type="region of interest" description="Disordered" evidence="3">
    <location>
        <begin position="442"/>
        <end position="474"/>
    </location>
</feature>